<sequence>MECLGPFARRAVTAAIRKTTGGNFIVNTIKLKSLWDQFVSLGCLSRRKRFAEFLTTTAKQFAMAQVENCDVKDTTTFHVNVVYVLMFDCGFHVALQEWETFLNDIKPELAESSSSIAPSTSDLALWQRIQSEVGPDEHQYTWAASYNMIVHKNLQEENSIYPTDQFLKVKDNFHIAISQIFVKKALESEECRTLQKPTATFLKQCAKSGLSHEADKADKPASFEASKEDSSNSSSSSVEKDNEHTTNNQPADEDQIFGLNLLAEEAEAISGQPESDSELDNDKSSDDPSLHLLCKGLAATFHPTEFNDDDAVEARVSEVMNSEVQSHVADTHERTIAFESVKNNNCDNLLNQEQMNQLQNPDMDFIDAAVETCVTLVKIGLLPVRQAFSFCWSSVHMKASNVNMLLKEATEAVEEVVEEMMVEVVVMEVGLMLVGTMVLKVEMLLQTILLLTLMLMMADPMMKTMSQMVLQNQM</sequence>
<keyword evidence="4" id="KW-1185">Reference proteome</keyword>
<evidence type="ECO:0000313" key="4">
    <source>
        <dbReference type="Proteomes" id="UP001642464"/>
    </source>
</evidence>
<feature type="transmembrane region" description="Helical" evidence="2">
    <location>
        <begin position="429"/>
        <end position="458"/>
    </location>
</feature>
<organism evidence="3 4">
    <name type="scientific">Durusdinium trenchii</name>
    <dbReference type="NCBI Taxonomy" id="1381693"/>
    <lineage>
        <taxon>Eukaryota</taxon>
        <taxon>Sar</taxon>
        <taxon>Alveolata</taxon>
        <taxon>Dinophyceae</taxon>
        <taxon>Suessiales</taxon>
        <taxon>Symbiodiniaceae</taxon>
        <taxon>Durusdinium</taxon>
    </lineage>
</organism>
<feature type="compositionally biased region" description="Basic and acidic residues" evidence="1">
    <location>
        <begin position="213"/>
        <end position="230"/>
    </location>
</feature>
<dbReference type="EMBL" id="CAXAMM010035557">
    <property type="protein sequence ID" value="CAK9074460.1"/>
    <property type="molecule type" value="Genomic_DNA"/>
</dbReference>
<dbReference type="Proteomes" id="UP001642464">
    <property type="component" value="Unassembled WGS sequence"/>
</dbReference>
<evidence type="ECO:0000256" key="1">
    <source>
        <dbReference type="SAM" id="MobiDB-lite"/>
    </source>
</evidence>
<name>A0ABP0PEL3_9DINO</name>
<gene>
    <name evidence="3" type="ORF">SCF082_LOCUS36253</name>
</gene>
<feature type="region of interest" description="Disordered" evidence="1">
    <location>
        <begin position="213"/>
        <end position="253"/>
    </location>
</feature>
<accession>A0ABP0PEL3</accession>
<keyword evidence="2" id="KW-0812">Transmembrane</keyword>
<keyword evidence="2" id="KW-0472">Membrane</keyword>
<evidence type="ECO:0000256" key="2">
    <source>
        <dbReference type="SAM" id="Phobius"/>
    </source>
</evidence>
<evidence type="ECO:0000313" key="3">
    <source>
        <dbReference type="EMBL" id="CAK9074460.1"/>
    </source>
</evidence>
<comment type="caution">
    <text evidence="3">The sequence shown here is derived from an EMBL/GenBank/DDBJ whole genome shotgun (WGS) entry which is preliminary data.</text>
</comment>
<keyword evidence="2" id="KW-1133">Transmembrane helix</keyword>
<reference evidence="3 4" key="1">
    <citation type="submission" date="2024-02" db="EMBL/GenBank/DDBJ databases">
        <authorList>
            <person name="Chen Y."/>
            <person name="Shah S."/>
            <person name="Dougan E. K."/>
            <person name="Thang M."/>
            <person name="Chan C."/>
        </authorList>
    </citation>
    <scope>NUCLEOTIDE SEQUENCE [LARGE SCALE GENOMIC DNA]</scope>
</reference>
<proteinExistence type="predicted"/>
<protein>
    <submittedName>
        <fullName evidence="3">Uncharacterized protein</fullName>
    </submittedName>
</protein>